<dbReference type="SUPFAM" id="SSF53850">
    <property type="entry name" value="Periplasmic binding protein-like II"/>
    <property type="match status" value="1"/>
</dbReference>
<feature type="transmembrane region" description="Helical" evidence="8">
    <location>
        <begin position="509"/>
        <end position="535"/>
    </location>
</feature>
<keyword evidence="5 8" id="KW-0472">Membrane</keyword>
<dbReference type="GO" id="GO:0043190">
    <property type="term" value="C:ATP-binding cassette (ABC) transporter complex"/>
    <property type="evidence" value="ECO:0007669"/>
    <property type="project" value="InterPro"/>
</dbReference>
<evidence type="ECO:0000313" key="11">
    <source>
        <dbReference type="Proteomes" id="UP000500938"/>
    </source>
</evidence>
<dbReference type="GO" id="GO:0022857">
    <property type="term" value="F:transmembrane transporter activity"/>
    <property type="evidence" value="ECO:0007669"/>
    <property type="project" value="InterPro"/>
</dbReference>
<dbReference type="PANTHER" id="PTHR30177">
    <property type="entry name" value="GLYCINE BETAINE/L-PROLINE TRANSPORT SYSTEM PERMEASE PROTEIN PROW"/>
    <property type="match status" value="1"/>
</dbReference>
<evidence type="ECO:0000256" key="7">
    <source>
        <dbReference type="ARBA" id="ARBA00035652"/>
    </source>
</evidence>
<dbReference type="EMBL" id="CP053085">
    <property type="protein sequence ID" value="QJR35200.1"/>
    <property type="molecule type" value="Genomic_DNA"/>
</dbReference>
<proteinExistence type="inferred from homology"/>
<evidence type="ECO:0000256" key="6">
    <source>
        <dbReference type="ARBA" id="ARBA00035642"/>
    </source>
</evidence>
<dbReference type="GO" id="GO:0031460">
    <property type="term" value="P:glycine betaine transport"/>
    <property type="evidence" value="ECO:0007669"/>
    <property type="project" value="TreeGrafter"/>
</dbReference>
<evidence type="ECO:0000256" key="3">
    <source>
        <dbReference type="ARBA" id="ARBA00022692"/>
    </source>
</evidence>
<dbReference type="PANTHER" id="PTHR30177:SF4">
    <property type="entry name" value="OSMOPROTECTANT IMPORT PERMEASE PROTEIN OSMW"/>
    <property type="match status" value="1"/>
</dbReference>
<feature type="domain" description="ABC transmembrane type-1" evidence="9">
    <location>
        <begin position="349"/>
        <end position="532"/>
    </location>
</feature>
<dbReference type="Pfam" id="PF04069">
    <property type="entry name" value="OpuAC"/>
    <property type="match status" value="1"/>
</dbReference>
<keyword evidence="2 8" id="KW-0813">Transport</keyword>
<dbReference type="AlphaFoldDB" id="A0A6M4IKN3"/>
<dbReference type="PROSITE" id="PS50928">
    <property type="entry name" value="ABC_TM1"/>
    <property type="match status" value="1"/>
</dbReference>
<reference evidence="10 11" key="1">
    <citation type="submission" date="2020-05" db="EMBL/GenBank/DDBJ databases">
        <title>Complete genome sequence of Gemmatimonas greenlandica TET16.</title>
        <authorList>
            <person name="Zeng Y."/>
        </authorList>
    </citation>
    <scope>NUCLEOTIDE SEQUENCE [LARGE SCALE GENOMIC DNA]</scope>
    <source>
        <strain evidence="10 11">TET16</strain>
    </source>
</reference>
<dbReference type="KEGG" id="ggr:HKW67_06615"/>
<comment type="similarity">
    <text evidence="7">In the N-terminal section; belongs to the binding-protein-dependent transport system permease family.</text>
</comment>
<dbReference type="CDD" id="cd06261">
    <property type="entry name" value="TM_PBP2"/>
    <property type="match status" value="1"/>
</dbReference>
<dbReference type="Pfam" id="PF00528">
    <property type="entry name" value="BPD_transp_1"/>
    <property type="match status" value="1"/>
</dbReference>
<keyword evidence="11" id="KW-1185">Reference proteome</keyword>
<gene>
    <name evidence="10" type="ORF">HKW67_06615</name>
</gene>
<comment type="similarity">
    <text evidence="8">Belongs to the binding-protein-dependent transport system permease family.</text>
</comment>
<name>A0A6M4IKN3_9BACT</name>
<dbReference type="Gene3D" id="1.10.3720.10">
    <property type="entry name" value="MetI-like"/>
    <property type="match status" value="1"/>
</dbReference>
<feature type="transmembrane region" description="Helical" evidence="8">
    <location>
        <begin position="463"/>
        <end position="489"/>
    </location>
</feature>
<accession>A0A6M4IKN3</accession>
<evidence type="ECO:0000313" key="10">
    <source>
        <dbReference type="EMBL" id="QJR35200.1"/>
    </source>
</evidence>
<evidence type="ECO:0000256" key="5">
    <source>
        <dbReference type="ARBA" id="ARBA00023136"/>
    </source>
</evidence>
<dbReference type="Gene3D" id="3.40.190.10">
    <property type="entry name" value="Periplasmic binding protein-like II"/>
    <property type="match status" value="1"/>
</dbReference>
<feature type="transmembrane region" description="Helical" evidence="8">
    <location>
        <begin position="352"/>
        <end position="372"/>
    </location>
</feature>
<evidence type="ECO:0000256" key="4">
    <source>
        <dbReference type="ARBA" id="ARBA00022989"/>
    </source>
</evidence>
<keyword evidence="3 8" id="KW-0812">Transmembrane</keyword>
<protein>
    <submittedName>
        <fullName evidence="10">ABC transporter permease subunit</fullName>
    </submittedName>
</protein>
<dbReference type="CDD" id="cd13528">
    <property type="entry name" value="PBP2_osmoprotectants"/>
    <property type="match status" value="1"/>
</dbReference>
<comment type="similarity">
    <text evidence="6">In the C-terminal section; belongs to the OsmX family.</text>
</comment>
<evidence type="ECO:0000259" key="9">
    <source>
        <dbReference type="PROSITE" id="PS50928"/>
    </source>
</evidence>
<sequence>MTSLHRRWARVGSLVTTVLAVMNAALNPAEAQRVAASALSPSAAQRGRAVVIASKPFGESYVLAEMFAQLLERRGIAVDRRLGLGATEVAFGALQRDAIDVYPEYTGTGLLAILHDSLTDAMRRDPRLTFAHVSAAFDARYGVRWLPPLGFQNGYAIAVRRETAERFGLRTLSDLKAHPGEFTGGFTADFLGRPDGAPGLASAYGLRWRAVRPLAPAVKYAALVSGDVDIIDGYSTDGLLSKYDLVTLEDDLHFFPPYEAAAIVGPGLVRDRPDAVAELARLSGRLTERLMRDANRRVEVEQTEVRVVAGELLTAIGLGTLQPTTSASVDRASFAAYLWSQRSTIAALTARHLALVAMALAAAILVAVPLGLALERAPRAAERVLGALGVIQTVPSIALLAFMIPVLGIGTAPALVALWLYALFPIARSTYTGVRTADADAVAACEAMGASPLQRLWWVRVPLAMPTIFIGIRTSAVITVGAATLAAFIGAGGLGDPIVAGLALADTRMVLSGALPAAVLALAVDRVLALLEYAATPGYLRRATR</sequence>
<dbReference type="SUPFAM" id="SSF161098">
    <property type="entry name" value="MetI-like"/>
    <property type="match status" value="1"/>
</dbReference>
<comment type="subcellular location">
    <subcellularLocation>
        <location evidence="1 8">Cell membrane</location>
        <topology evidence="1 8">Multi-pass membrane protein</topology>
    </subcellularLocation>
</comment>
<dbReference type="InterPro" id="IPR007210">
    <property type="entry name" value="ABC_Gly_betaine_transp_sub-bd"/>
</dbReference>
<evidence type="ECO:0000256" key="1">
    <source>
        <dbReference type="ARBA" id="ARBA00004651"/>
    </source>
</evidence>
<feature type="transmembrane region" description="Helical" evidence="8">
    <location>
        <begin position="410"/>
        <end position="427"/>
    </location>
</feature>
<dbReference type="Proteomes" id="UP000500938">
    <property type="component" value="Chromosome"/>
</dbReference>
<evidence type="ECO:0000256" key="8">
    <source>
        <dbReference type="RuleBase" id="RU363032"/>
    </source>
</evidence>
<evidence type="ECO:0000256" key="2">
    <source>
        <dbReference type="ARBA" id="ARBA00022448"/>
    </source>
</evidence>
<dbReference type="InterPro" id="IPR000515">
    <property type="entry name" value="MetI-like"/>
</dbReference>
<keyword evidence="4 8" id="KW-1133">Transmembrane helix</keyword>
<dbReference type="RefSeq" id="WP_171224629.1">
    <property type="nucleotide sequence ID" value="NZ_CP053085.1"/>
</dbReference>
<dbReference type="InterPro" id="IPR051204">
    <property type="entry name" value="ABC_transp_perm/SBD"/>
</dbReference>
<dbReference type="InterPro" id="IPR035906">
    <property type="entry name" value="MetI-like_sf"/>
</dbReference>
<dbReference type="Gene3D" id="3.40.190.120">
    <property type="entry name" value="Osmoprotection protein (prox), domain 2"/>
    <property type="match status" value="1"/>
</dbReference>
<organism evidence="10 11">
    <name type="scientific">Gemmatimonas groenlandica</name>
    <dbReference type="NCBI Taxonomy" id="2732249"/>
    <lineage>
        <taxon>Bacteria</taxon>
        <taxon>Pseudomonadati</taxon>
        <taxon>Gemmatimonadota</taxon>
        <taxon>Gemmatimonadia</taxon>
        <taxon>Gemmatimonadales</taxon>
        <taxon>Gemmatimonadaceae</taxon>
        <taxon>Gemmatimonas</taxon>
    </lineage>
</organism>
<dbReference type="FunFam" id="1.10.3720.10:FF:000001">
    <property type="entry name" value="Glycine betaine ABC transporter, permease"/>
    <property type="match status" value="1"/>
</dbReference>